<comment type="caution">
    <text evidence="2">The sequence shown here is derived from an EMBL/GenBank/DDBJ whole genome shotgun (WGS) entry which is preliminary data.</text>
</comment>
<sequence length="67" mass="7847">MREESDLGSGGSNRLMSVEEVAAHLGVPKSTVYNRWKPWNLKGHRIGRRVMFRERDVETWIDRQAIH</sequence>
<dbReference type="Proteomes" id="UP001597097">
    <property type="component" value="Unassembled WGS sequence"/>
</dbReference>
<reference evidence="3" key="1">
    <citation type="journal article" date="2019" name="Int. J. Syst. Evol. Microbiol.">
        <title>The Global Catalogue of Microorganisms (GCM) 10K type strain sequencing project: providing services to taxonomists for standard genome sequencing and annotation.</title>
        <authorList>
            <consortium name="The Broad Institute Genomics Platform"/>
            <consortium name="The Broad Institute Genome Sequencing Center for Infectious Disease"/>
            <person name="Wu L."/>
            <person name="Ma J."/>
        </authorList>
    </citation>
    <scope>NUCLEOTIDE SEQUENCE [LARGE SCALE GENOMIC DNA]</scope>
    <source>
        <strain evidence="3">CGMCC 1.15399</strain>
    </source>
</reference>
<evidence type="ECO:0000313" key="3">
    <source>
        <dbReference type="Proteomes" id="UP001597097"/>
    </source>
</evidence>
<feature type="domain" description="Helix-turn-helix" evidence="1">
    <location>
        <begin position="15"/>
        <end position="64"/>
    </location>
</feature>
<dbReference type="RefSeq" id="WP_219532545.1">
    <property type="nucleotide sequence ID" value="NZ_JBHUCM010000072.1"/>
</dbReference>
<accession>A0ABW4GXW6</accession>
<evidence type="ECO:0000259" key="1">
    <source>
        <dbReference type="Pfam" id="PF12728"/>
    </source>
</evidence>
<dbReference type="InterPro" id="IPR010093">
    <property type="entry name" value="SinI_DNA-bd"/>
</dbReference>
<organism evidence="2 3">
    <name type="scientific">Nonomuraea guangzhouensis</name>
    <dbReference type="NCBI Taxonomy" id="1291555"/>
    <lineage>
        <taxon>Bacteria</taxon>
        <taxon>Bacillati</taxon>
        <taxon>Actinomycetota</taxon>
        <taxon>Actinomycetes</taxon>
        <taxon>Streptosporangiales</taxon>
        <taxon>Streptosporangiaceae</taxon>
        <taxon>Nonomuraea</taxon>
    </lineage>
</organism>
<dbReference type="InterPro" id="IPR041657">
    <property type="entry name" value="HTH_17"/>
</dbReference>
<evidence type="ECO:0000313" key="2">
    <source>
        <dbReference type="EMBL" id="MFD1547183.1"/>
    </source>
</evidence>
<dbReference type="NCBIfam" id="TIGR01764">
    <property type="entry name" value="excise"/>
    <property type="match status" value="1"/>
</dbReference>
<gene>
    <name evidence="2" type="ORF">ACFSJ0_59830</name>
</gene>
<dbReference type="Pfam" id="PF12728">
    <property type="entry name" value="HTH_17"/>
    <property type="match status" value="1"/>
</dbReference>
<protein>
    <submittedName>
        <fullName evidence="2">Helix-turn-helix domain-containing protein</fullName>
    </submittedName>
</protein>
<dbReference type="EMBL" id="JBHUCM010000072">
    <property type="protein sequence ID" value="MFD1547183.1"/>
    <property type="molecule type" value="Genomic_DNA"/>
</dbReference>
<name>A0ABW4GXW6_9ACTN</name>
<proteinExistence type="predicted"/>
<keyword evidence="3" id="KW-1185">Reference proteome</keyword>